<dbReference type="InterPro" id="IPR016137">
    <property type="entry name" value="RGS"/>
</dbReference>
<feature type="domain" description="RGS" evidence="1">
    <location>
        <begin position="12"/>
        <end position="176"/>
    </location>
</feature>
<accession>X6MTV2</accession>
<organism evidence="2 3">
    <name type="scientific">Reticulomyxa filosa</name>
    <dbReference type="NCBI Taxonomy" id="46433"/>
    <lineage>
        <taxon>Eukaryota</taxon>
        <taxon>Sar</taxon>
        <taxon>Rhizaria</taxon>
        <taxon>Retaria</taxon>
        <taxon>Foraminifera</taxon>
        <taxon>Monothalamids</taxon>
        <taxon>Reticulomyxidae</taxon>
        <taxon>Reticulomyxa</taxon>
    </lineage>
</organism>
<proteinExistence type="predicted"/>
<keyword evidence="3" id="KW-1185">Reference proteome</keyword>
<feature type="non-terminal residue" evidence="2">
    <location>
        <position position="1"/>
    </location>
</feature>
<gene>
    <name evidence="2" type="ORF">RFI_20056</name>
</gene>
<dbReference type="Gene3D" id="1.10.167.10">
    <property type="entry name" value="Regulator of G-protein Signalling 4, domain 2"/>
    <property type="match status" value="1"/>
</dbReference>
<dbReference type="EMBL" id="ASPP01016990">
    <property type="protein sequence ID" value="ETO17274.1"/>
    <property type="molecule type" value="Genomic_DNA"/>
</dbReference>
<evidence type="ECO:0000259" key="1">
    <source>
        <dbReference type="PROSITE" id="PS50132"/>
    </source>
</evidence>
<protein>
    <recommendedName>
        <fullName evidence="1">RGS domain-containing protein</fullName>
    </recommendedName>
</protein>
<dbReference type="InterPro" id="IPR036305">
    <property type="entry name" value="RGS_sf"/>
</dbReference>
<evidence type="ECO:0000313" key="2">
    <source>
        <dbReference type="EMBL" id="ETO17274.1"/>
    </source>
</evidence>
<reference evidence="2 3" key="1">
    <citation type="journal article" date="2013" name="Curr. Biol.">
        <title>The Genome of the Foraminiferan Reticulomyxa filosa.</title>
        <authorList>
            <person name="Glockner G."/>
            <person name="Hulsmann N."/>
            <person name="Schleicher M."/>
            <person name="Noegel A.A."/>
            <person name="Eichinger L."/>
            <person name="Gallinger C."/>
            <person name="Pawlowski J."/>
            <person name="Sierra R."/>
            <person name="Euteneuer U."/>
            <person name="Pillet L."/>
            <person name="Moustafa A."/>
            <person name="Platzer M."/>
            <person name="Groth M."/>
            <person name="Szafranski K."/>
            <person name="Schliwa M."/>
        </authorList>
    </citation>
    <scope>NUCLEOTIDE SEQUENCE [LARGE SCALE GENOMIC DNA]</scope>
</reference>
<name>X6MTV2_RETFI</name>
<dbReference type="InterPro" id="IPR044926">
    <property type="entry name" value="RGS_subdomain_2"/>
</dbReference>
<dbReference type="PROSITE" id="PS50132">
    <property type="entry name" value="RGS"/>
    <property type="match status" value="1"/>
</dbReference>
<dbReference type="Proteomes" id="UP000023152">
    <property type="component" value="Unassembled WGS sequence"/>
</dbReference>
<evidence type="ECO:0000313" key="3">
    <source>
        <dbReference type="Proteomes" id="UP000023152"/>
    </source>
</evidence>
<dbReference type="PANTHER" id="PTHR10845">
    <property type="entry name" value="REGULATOR OF G PROTEIN SIGNALING"/>
    <property type="match status" value="1"/>
</dbReference>
<dbReference type="Pfam" id="PF00615">
    <property type="entry name" value="RGS"/>
    <property type="match status" value="1"/>
</dbReference>
<dbReference type="PANTHER" id="PTHR10845:SF192">
    <property type="entry name" value="DOUBLE HIT, ISOFORM B"/>
    <property type="match status" value="1"/>
</dbReference>
<comment type="caution">
    <text evidence="2">The sequence shown here is derived from an EMBL/GenBank/DDBJ whole genome shotgun (WGS) entry which is preliminary data.</text>
</comment>
<dbReference type="AlphaFoldDB" id="X6MTV2"/>
<dbReference type="SMART" id="SM00315">
    <property type="entry name" value="RGS"/>
    <property type="match status" value="1"/>
</dbReference>
<sequence>EEIVSSFNQQLTLERVVMDKSGFELFAAHLVKELSLENILYLVEYMQLKHFISIHQSHLLQYGDVQAIGYRVDICPSILIANLDPRLLQMNIPASLLWQITLDMFDYLYSRYILDSSMVRLNISFDSSVSIRQAMSQLRQYSSLDVLPSLITAFDAATTDVLRLLRGDSFLRFQKSPEGIAYSKDFM</sequence>
<dbReference type="SUPFAM" id="SSF48097">
    <property type="entry name" value="Regulator of G-protein signaling, RGS"/>
    <property type="match status" value="1"/>
</dbReference>